<dbReference type="AlphaFoldDB" id="G0AK34"/>
<dbReference type="eggNOG" id="COG0204">
    <property type="taxonomic scope" value="Bacteria"/>
</dbReference>
<dbReference type="HOGENOM" id="CLU_078753_0_0_4"/>
<gene>
    <name evidence="6" type="ordered locus">CFU_1887</name>
</gene>
<organism evidence="6 7">
    <name type="scientific">Collimonas fungivorans (strain Ter331)</name>
    <dbReference type="NCBI Taxonomy" id="1005048"/>
    <lineage>
        <taxon>Bacteria</taxon>
        <taxon>Pseudomonadati</taxon>
        <taxon>Pseudomonadota</taxon>
        <taxon>Betaproteobacteria</taxon>
        <taxon>Burkholderiales</taxon>
        <taxon>Oxalobacteraceae</taxon>
        <taxon>Collimonas</taxon>
    </lineage>
</organism>
<dbReference type="PANTHER" id="PTHR10434">
    <property type="entry name" value="1-ACYL-SN-GLYCEROL-3-PHOSPHATE ACYLTRANSFERASE"/>
    <property type="match status" value="1"/>
</dbReference>
<keyword evidence="4" id="KW-1133">Transmembrane helix</keyword>
<keyword evidence="3 6" id="KW-0012">Acyltransferase</keyword>
<evidence type="ECO:0000259" key="5">
    <source>
        <dbReference type="SMART" id="SM00563"/>
    </source>
</evidence>
<dbReference type="Proteomes" id="UP000008392">
    <property type="component" value="Chromosome"/>
</dbReference>
<proteinExistence type="predicted"/>
<dbReference type="GO" id="GO:0006654">
    <property type="term" value="P:phosphatidic acid biosynthetic process"/>
    <property type="evidence" value="ECO:0007669"/>
    <property type="project" value="TreeGrafter"/>
</dbReference>
<dbReference type="GO" id="GO:0003841">
    <property type="term" value="F:1-acylglycerol-3-phosphate O-acyltransferase activity"/>
    <property type="evidence" value="ECO:0007669"/>
    <property type="project" value="UniProtKB-EC"/>
</dbReference>
<dbReference type="CDD" id="cd07989">
    <property type="entry name" value="LPLAT_AGPAT-like"/>
    <property type="match status" value="1"/>
</dbReference>
<dbReference type="STRING" id="1005048.CFU_1887"/>
<dbReference type="EC" id="2.3.1.51" evidence="6"/>
<evidence type="ECO:0000256" key="4">
    <source>
        <dbReference type="SAM" id="Phobius"/>
    </source>
</evidence>
<reference evidence="6 7" key="2">
    <citation type="journal article" date="2006" name="J. Microbiol. Methods">
        <title>Genomic flank-sequencing of plasposon insertion sites for rapid identification of functional genes.</title>
        <authorList>
            <person name="Leveau J.H."/>
            <person name="Gerards S."/>
            <person name="Fritsche K."/>
            <person name="Zondag G."/>
            <person name="van Veen J.A."/>
        </authorList>
    </citation>
    <scope>NUCLEOTIDE SEQUENCE [LARGE SCALE GENOMIC DNA]</scope>
    <source>
        <strain evidence="6 7">Ter331</strain>
    </source>
</reference>
<reference evidence="6 7" key="3">
    <citation type="journal article" date="2008" name="FEMS Microbiol. Ecol.">
        <title>Identification and characterization of genes underlying chitinolysis in Collimonas fungivorans Ter331.</title>
        <authorList>
            <person name="Fritsche K."/>
            <person name="de Boer W."/>
            <person name="Gerards S."/>
            <person name="van den Berg M."/>
            <person name="van Veen J.A."/>
            <person name="Leveau J.H."/>
        </authorList>
    </citation>
    <scope>NUCLEOTIDE SEQUENCE [LARGE SCALE GENOMIC DNA]</scope>
    <source>
        <strain evidence="6 7">Ter331</strain>
    </source>
</reference>
<evidence type="ECO:0000256" key="2">
    <source>
        <dbReference type="ARBA" id="ARBA00022679"/>
    </source>
</evidence>
<dbReference type="KEGG" id="cfu:CFU_1887"/>
<reference evidence="6 7" key="4">
    <citation type="journal article" date="2010" name="Environ. Microbiol.">
        <title>The bacterial genus Collimonas: mycophagy, weathering and other adaptive solutions to life in oligotrophic soil environments.</title>
        <authorList>
            <person name="Leveau J.H."/>
            <person name="Uroz S."/>
            <person name="de Boer W."/>
        </authorList>
    </citation>
    <scope>NUCLEOTIDE SEQUENCE [LARGE SCALE GENOMIC DNA]</scope>
    <source>
        <strain evidence="6 7">Ter331</strain>
    </source>
</reference>
<evidence type="ECO:0000256" key="1">
    <source>
        <dbReference type="ARBA" id="ARBA00005189"/>
    </source>
</evidence>
<name>G0AK34_COLFT</name>
<reference evidence="6 7" key="1">
    <citation type="journal article" date="2004" name="Environ. Microbiol.">
        <title>Phylogeny-function analysis of (meta)genomic libraries: screening for expression of ribosomal RNA genes by large-insert library fluorescent in situ hybridization (LIL-FISH).</title>
        <authorList>
            <person name="Leveau J.H."/>
            <person name="Gerards S."/>
            <person name="de Boer W."/>
            <person name="van Veen J.A."/>
        </authorList>
    </citation>
    <scope>NUCLEOTIDE SEQUENCE [LARGE SCALE GENOMIC DNA]</scope>
    <source>
        <strain evidence="6 7">Ter331</strain>
    </source>
</reference>
<accession>G0AK34</accession>
<dbReference type="EMBL" id="CP002745">
    <property type="protein sequence ID" value="AEK61719.1"/>
    <property type="molecule type" value="Genomic_DNA"/>
</dbReference>
<keyword evidence="4" id="KW-0472">Membrane</keyword>
<evidence type="ECO:0000256" key="3">
    <source>
        <dbReference type="ARBA" id="ARBA00023315"/>
    </source>
</evidence>
<keyword evidence="2 6" id="KW-0808">Transferase</keyword>
<feature type="transmembrane region" description="Helical" evidence="4">
    <location>
        <begin position="27"/>
        <end position="52"/>
    </location>
</feature>
<keyword evidence="4" id="KW-0812">Transmembrane</keyword>
<sequence length="275" mass="30770">MGAAGAGSVMRMIKHANRYWRVLATGFSFVLFALGGLLLRILVFPVLNLLIWERQLRVLVARRVIRLVFRGFVGCMRWLGVLDYDIRGLERLERQGLLILANHPTLIDTVFLMAFVKRADCIVKRRLWDNPFTRGPIRAAGYISNEYCGNEHGGGLIEDCTRSLQRGSNLIIFPEGTRTAGDGQINLKRGAANIAVRSLSNVTPIVIRCLPPTLGKGVKWWQVPPIAAHFSIEVKEDIDVHEFLAKAGSEVLAARHLTAYLQDYFRKESQGYAAA</sequence>
<reference evidence="6 7" key="5">
    <citation type="journal article" date="2011" name="ISME J.">
        <title>Dual transcriptional profiling of a bacterial/fungal confrontation: Collimonas fungivorans versus Aspergillus niger.</title>
        <authorList>
            <person name="Mela F."/>
            <person name="Fritsche K."/>
            <person name="de Boer W."/>
            <person name="van Veen J.A."/>
            <person name="de Graaff L.H."/>
            <person name="van den Berg M."/>
            <person name="Leveau J.H."/>
        </authorList>
    </citation>
    <scope>NUCLEOTIDE SEQUENCE [LARGE SCALE GENOMIC DNA]</scope>
    <source>
        <strain evidence="6 7">Ter331</strain>
    </source>
</reference>
<comment type="pathway">
    <text evidence="1">Lipid metabolism.</text>
</comment>
<feature type="domain" description="Phospholipid/glycerol acyltransferase" evidence="5">
    <location>
        <begin position="97"/>
        <end position="210"/>
    </location>
</feature>
<protein>
    <submittedName>
        <fullName evidence="6">1-acyl-sn-glycerol-3-phosphate acyltransferase</fullName>
        <ecNumber evidence="6">2.3.1.51</ecNumber>
    </submittedName>
</protein>
<dbReference type="SUPFAM" id="SSF69593">
    <property type="entry name" value="Glycerol-3-phosphate (1)-acyltransferase"/>
    <property type="match status" value="1"/>
</dbReference>
<reference evidence="7" key="6">
    <citation type="submission" date="2011-05" db="EMBL/GenBank/DDBJ databases">
        <title>Complete sequence of Collimonas fungivorans Ter331.</title>
        <authorList>
            <person name="Leveau J.H."/>
        </authorList>
    </citation>
    <scope>NUCLEOTIDE SEQUENCE [LARGE SCALE GENOMIC DNA]</scope>
    <source>
        <strain evidence="7">Ter331</strain>
    </source>
</reference>
<dbReference type="InterPro" id="IPR002123">
    <property type="entry name" value="Plipid/glycerol_acylTrfase"/>
</dbReference>
<dbReference type="PANTHER" id="PTHR10434:SF66">
    <property type="entry name" value="PHOSPHOLIPID_GLYCEROL ACYLTRANSFERASE DOMAIN-CONTAINING PROTEIN"/>
    <property type="match status" value="1"/>
</dbReference>
<evidence type="ECO:0000313" key="6">
    <source>
        <dbReference type="EMBL" id="AEK61719.1"/>
    </source>
</evidence>
<evidence type="ECO:0000313" key="7">
    <source>
        <dbReference type="Proteomes" id="UP000008392"/>
    </source>
</evidence>
<dbReference type="Pfam" id="PF01553">
    <property type="entry name" value="Acyltransferase"/>
    <property type="match status" value="1"/>
</dbReference>
<dbReference type="SMART" id="SM00563">
    <property type="entry name" value="PlsC"/>
    <property type="match status" value="1"/>
</dbReference>
<keyword evidence="7" id="KW-1185">Reference proteome</keyword>